<dbReference type="Gene3D" id="3.40.190.10">
    <property type="entry name" value="Periplasmic binding protein-like II"/>
    <property type="match status" value="2"/>
</dbReference>
<accession>A0A917F0W9</accession>
<dbReference type="RefSeq" id="WP_188678999.1">
    <property type="nucleotide sequence ID" value="NZ_BMGP01000004.1"/>
</dbReference>
<feature type="signal peptide" evidence="4">
    <location>
        <begin position="1"/>
        <end position="32"/>
    </location>
</feature>
<keyword evidence="7" id="KW-1185">Reference proteome</keyword>
<protein>
    <submittedName>
        <fullName evidence="6">ABC transporter substrate-binding protein</fullName>
    </submittedName>
</protein>
<comment type="caution">
    <text evidence="6">The sequence shown here is derived from an EMBL/GenBank/DDBJ whole genome shotgun (WGS) entry which is preliminary data.</text>
</comment>
<dbReference type="EMBL" id="BMGP01000004">
    <property type="protein sequence ID" value="GGF31790.1"/>
    <property type="molecule type" value="Genomic_DNA"/>
</dbReference>
<dbReference type="Pfam" id="PF09084">
    <property type="entry name" value="NMT1"/>
    <property type="match status" value="1"/>
</dbReference>
<proteinExistence type="inferred from homology"/>
<dbReference type="InterPro" id="IPR015168">
    <property type="entry name" value="SsuA/THI5"/>
</dbReference>
<keyword evidence="3 4" id="KW-0732">Signal</keyword>
<comment type="similarity">
    <text evidence="2">Belongs to the bacterial solute-binding protein SsuA/TauA family.</text>
</comment>
<name>A0A917F0W9_9MICO</name>
<evidence type="ECO:0000256" key="4">
    <source>
        <dbReference type="SAM" id="SignalP"/>
    </source>
</evidence>
<evidence type="ECO:0000256" key="1">
    <source>
        <dbReference type="ARBA" id="ARBA00004418"/>
    </source>
</evidence>
<feature type="chain" id="PRO_5037907992" evidence="4">
    <location>
        <begin position="33"/>
        <end position="341"/>
    </location>
</feature>
<dbReference type="PANTHER" id="PTHR30024">
    <property type="entry name" value="ALIPHATIC SULFONATES-BINDING PROTEIN-RELATED"/>
    <property type="match status" value="1"/>
</dbReference>
<evidence type="ECO:0000256" key="3">
    <source>
        <dbReference type="ARBA" id="ARBA00022729"/>
    </source>
</evidence>
<dbReference type="SUPFAM" id="SSF53850">
    <property type="entry name" value="Periplasmic binding protein-like II"/>
    <property type="match status" value="1"/>
</dbReference>
<evidence type="ECO:0000313" key="7">
    <source>
        <dbReference type="Proteomes" id="UP000598775"/>
    </source>
</evidence>
<organism evidence="6 7">
    <name type="scientific">Subtercola lobariae</name>
    <dbReference type="NCBI Taxonomy" id="1588641"/>
    <lineage>
        <taxon>Bacteria</taxon>
        <taxon>Bacillati</taxon>
        <taxon>Actinomycetota</taxon>
        <taxon>Actinomycetes</taxon>
        <taxon>Micrococcales</taxon>
        <taxon>Microbacteriaceae</taxon>
        <taxon>Subtercola</taxon>
    </lineage>
</organism>
<evidence type="ECO:0000259" key="5">
    <source>
        <dbReference type="Pfam" id="PF09084"/>
    </source>
</evidence>
<dbReference type="PROSITE" id="PS51257">
    <property type="entry name" value="PROKAR_LIPOPROTEIN"/>
    <property type="match status" value="1"/>
</dbReference>
<dbReference type="PANTHER" id="PTHR30024:SF47">
    <property type="entry name" value="TAURINE-BINDING PERIPLASMIC PROTEIN"/>
    <property type="match status" value="1"/>
</dbReference>
<feature type="domain" description="SsuA/THI5-like" evidence="5">
    <location>
        <begin position="70"/>
        <end position="272"/>
    </location>
</feature>
<dbReference type="AlphaFoldDB" id="A0A917F0W9"/>
<dbReference type="GO" id="GO:0042597">
    <property type="term" value="C:periplasmic space"/>
    <property type="evidence" value="ECO:0007669"/>
    <property type="project" value="UniProtKB-SubCell"/>
</dbReference>
<evidence type="ECO:0000256" key="2">
    <source>
        <dbReference type="ARBA" id="ARBA00010742"/>
    </source>
</evidence>
<evidence type="ECO:0000313" key="6">
    <source>
        <dbReference type="EMBL" id="GGF31790.1"/>
    </source>
</evidence>
<comment type="subcellular location">
    <subcellularLocation>
        <location evidence="1">Periplasm</location>
    </subcellularLocation>
</comment>
<gene>
    <name evidence="6" type="ORF">GCM10011399_26220</name>
</gene>
<dbReference type="Proteomes" id="UP000598775">
    <property type="component" value="Unassembled WGS sequence"/>
</dbReference>
<sequence length="341" mass="34932">MRLKIFRDINRSTWRRRSVVVGVSLAILGATAACSTSASAGASSTGEAPAGTIQLVVGAPAAILAVPTFAVDQGFFKAEGLDVKVSIVTAAQVPTALAGDTAQFVVGAAPGPDAAALKAPIKILGTYADKPNMEFLLGNGVSSVADLKGKSVGISAPGEIVDILAKQELASAGLAPGDVTFVSLGSFQAVSAAFQSGQVQGVVVSSLPTGATLLASTPGSSVGYDFSKSTPFTLAGLYANTDWTSAHPDATQKLVNALNKAVMAWWSDPTDAQATLKTFANSQNPAVDYAGTLTVMTKTLEPVTAATQIPALQALHDNGHPDVNPQDWAKYVDNTYVNQLK</sequence>
<dbReference type="GO" id="GO:0042918">
    <property type="term" value="P:alkanesulfonate transmembrane transport"/>
    <property type="evidence" value="ECO:0007669"/>
    <property type="project" value="TreeGrafter"/>
</dbReference>
<reference evidence="6 7" key="1">
    <citation type="journal article" date="2014" name="Int. J. Syst. Evol. Microbiol.">
        <title>Complete genome sequence of Corynebacterium casei LMG S-19264T (=DSM 44701T), isolated from a smear-ripened cheese.</title>
        <authorList>
            <consortium name="US DOE Joint Genome Institute (JGI-PGF)"/>
            <person name="Walter F."/>
            <person name="Albersmeier A."/>
            <person name="Kalinowski J."/>
            <person name="Ruckert C."/>
        </authorList>
    </citation>
    <scope>NUCLEOTIDE SEQUENCE [LARGE SCALE GENOMIC DNA]</scope>
    <source>
        <strain evidence="6 7">CGMCC 1.12976</strain>
    </source>
</reference>